<reference evidence="1 2" key="1">
    <citation type="journal article" date="2020" name="Cell">
        <title>Large-Scale Comparative Analyses of Tick Genomes Elucidate Their Genetic Diversity and Vector Capacities.</title>
        <authorList>
            <consortium name="Tick Genome and Microbiome Consortium (TIGMIC)"/>
            <person name="Jia N."/>
            <person name="Wang J."/>
            <person name="Shi W."/>
            <person name="Du L."/>
            <person name="Sun Y."/>
            <person name="Zhan W."/>
            <person name="Jiang J.F."/>
            <person name="Wang Q."/>
            <person name="Zhang B."/>
            <person name="Ji P."/>
            <person name="Bell-Sakyi L."/>
            <person name="Cui X.M."/>
            <person name="Yuan T.T."/>
            <person name="Jiang B.G."/>
            <person name="Yang W.F."/>
            <person name="Lam T.T."/>
            <person name="Chang Q.C."/>
            <person name="Ding S.J."/>
            <person name="Wang X.J."/>
            <person name="Zhu J.G."/>
            <person name="Ruan X.D."/>
            <person name="Zhao L."/>
            <person name="Wei J.T."/>
            <person name="Ye R.Z."/>
            <person name="Que T.C."/>
            <person name="Du C.H."/>
            <person name="Zhou Y.H."/>
            <person name="Cheng J.X."/>
            <person name="Dai P.F."/>
            <person name="Guo W.B."/>
            <person name="Han X.H."/>
            <person name="Huang E.J."/>
            <person name="Li L.F."/>
            <person name="Wei W."/>
            <person name="Gao Y.C."/>
            <person name="Liu J.Z."/>
            <person name="Shao H.Z."/>
            <person name="Wang X."/>
            <person name="Wang C.C."/>
            <person name="Yang T.C."/>
            <person name="Huo Q.B."/>
            <person name="Li W."/>
            <person name="Chen H.Y."/>
            <person name="Chen S.E."/>
            <person name="Zhou L.G."/>
            <person name="Ni X.B."/>
            <person name="Tian J.H."/>
            <person name="Sheng Y."/>
            <person name="Liu T."/>
            <person name="Pan Y.S."/>
            <person name="Xia L.Y."/>
            <person name="Li J."/>
            <person name="Zhao F."/>
            <person name="Cao W.C."/>
        </authorList>
    </citation>
    <scope>NUCLEOTIDE SEQUENCE [LARGE SCALE GENOMIC DNA]</scope>
    <source>
        <strain evidence="1">HaeL-2018</strain>
    </source>
</reference>
<gene>
    <name evidence="1" type="ORF">HPB48_017997</name>
</gene>
<keyword evidence="2" id="KW-1185">Reference proteome</keyword>
<dbReference type="Proteomes" id="UP000821853">
    <property type="component" value="Chromosome 1"/>
</dbReference>
<proteinExistence type="predicted"/>
<dbReference type="VEuPathDB" id="VectorBase:HLOH_041049"/>
<comment type="caution">
    <text evidence="1">The sequence shown here is derived from an EMBL/GenBank/DDBJ whole genome shotgun (WGS) entry which is preliminary data.</text>
</comment>
<name>A0A9J6FJ32_HAELO</name>
<protein>
    <submittedName>
        <fullName evidence="1">Uncharacterized protein</fullName>
    </submittedName>
</protein>
<accession>A0A9J6FJ32</accession>
<dbReference type="OrthoDB" id="10288116at2759"/>
<sequence>MATSWRTKAVSIYRHCVNGARHATHCNTRMELNTHLAYMQNYILEQYEPMCAMRRGKTTEQGDSESEKTEH</sequence>
<dbReference type="AlphaFoldDB" id="A0A9J6FJ32"/>
<organism evidence="1 2">
    <name type="scientific">Haemaphysalis longicornis</name>
    <name type="common">Bush tick</name>
    <dbReference type="NCBI Taxonomy" id="44386"/>
    <lineage>
        <taxon>Eukaryota</taxon>
        <taxon>Metazoa</taxon>
        <taxon>Ecdysozoa</taxon>
        <taxon>Arthropoda</taxon>
        <taxon>Chelicerata</taxon>
        <taxon>Arachnida</taxon>
        <taxon>Acari</taxon>
        <taxon>Parasitiformes</taxon>
        <taxon>Ixodida</taxon>
        <taxon>Ixodoidea</taxon>
        <taxon>Ixodidae</taxon>
        <taxon>Haemaphysalinae</taxon>
        <taxon>Haemaphysalis</taxon>
    </lineage>
</organism>
<dbReference type="EMBL" id="JABSTR010000001">
    <property type="protein sequence ID" value="KAH9362345.1"/>
    <property type="molecule type" value="Genomic_DNA"/>
</dbReference>
<evidence type="ECO:0000313" key="2">
    <source>
        <dbReference type="Proteomes" id="UP000821853"/>
    </source>
</evidence>
<evidence type="ECO:0000313" key="1">
    <source>
        <dbReference type="EMBL" id="KAH9362345.1"/>
    </source>
</evidence>